<feature type="repeat" description="WD" evidence="7">
    <location>
        <begin position="13"/>
        <end position="46"/>
    </location>
</feature>
<organism evidence="8 9">
    <name type="scientific">Coniochaeta hoffmannii</name>
    <dbReference type="NCBI Taxonomy" id="91930"/>
    <lineage>
        <taxon>Eukaryota</taxon>
        <taxon>Fungi</taxon>
        <taxon>Dikarya</taxon>
        <taxon>Ascomycota</taxon>
        <taxon>Pezizomycotina</taxon>
        <taxon>Sordariomycetes</taxon>
        <taxon>Sordariomycetidae</taxon>
        <taxon>Coniochaetales</taxon>
        <taxon>Coniochaetaceae</taxon>
        <taxon>Coniochaeta</taxon>
    </lineage>
</organism>
<evidence type="ECO:0000256" key="5">
    <source>
        <dbReference type="ARBA" id="ARBA00038749"/>
    </source>
</evidence>
<feature type="repeat" description="WD" evidence="7">
    <location>
        <begin position="414"/>
        <end position="429"/>
    </location>
</feature>
<dbReference type="EMBL" id="JANBVN010000080">
    <property type="protein sequence ID" value="KAJ9149510.1"/>
    <property type="molecule type" value="Genomic_DNA"/>
</dbReference>
<dbReference type="PROSITE" id="PS50294">
    <property type="entry name" value="WD_REPEATS_REGION"/>
    <property type="match status" value="1"/>
</dbReference>
<evidence type="ECO:0000313" key="8">
    <source>
        <dbReference type="EMBL" id="KAJ9149510.1"/>
    </source>
</evidence>
<comment type="function">
    <text evidence="3">Component of the ASTRA complex involved in chromatin remodeling.</text>
</comment>
<comment type="caution">
    <text evidence="8">The sequence shown here is derived from an EMBL/GenBank/DDBJ whole genome shotgun (WGS) entry which is preliminary data.</text>
</comment>
<proteinExistence type="inferred from homology"/>
<dbReference type="AlphaFoldDB" id="A0AA38S551"/>
<keyword evidence="2" id="KW-0677">Repeat</keyword>
<evidence type="ECO:0000256" key="2">
    <source>
        <dbReference type="ARBA" id="ARBA00022737"/>
    </source>
</evidence>
<evidence type="ECO:0000256" key="1">
    <source>
        <dbReference type="ARBA" id="ARBA00022574"/>
    </source>
</evidence>
<comment type="subunit">
    <text evidence="5">Component of the ASTRA chromatin remodeling machinery complex.</text>
</comment>
<dbReference type="InterPro" id="IPR019775">
    <property type="entry name" value="WD40_repeat_CS"/>
</dbReference>
<dbReference type="InterPro" id="IPR001680">
    <property type="entry name" value="WD40_rpt"/>
</dbReference>
<dbReference type="PANTHER" id="PTHR19854">
    <property type="entry name" value="TRANSDUCIN BETA-LIKE 3"/>
    <property type="match status" value="1"/>
</dbReference>
<dbReference type="Proteomes" id="UP001174691">
    <property type="component" value="Unassembled WGS sequence"/>
</dbReference>
<dbReference type="InterPro" id="IPR036322">
    <property type="entry name" value="WD40_repeat_dom_sf"/>
</dbReference>
<dbReference type="SUPFAM" id="SSF50978">
    <property type="entry name" value="WD40 repeat-like"/>
    <property type="match status" value="1"/>
</dbReference>
<accession>A0AA38S551</accession>
<dbReference type="Gene3D" id="2.130.10.10">
    <property type="entry name" value="YVTN repeat-like/Quinoprotein amine dehydrogenase"/>
    <property type="match status" value="2"/>
</dbReference>
<dbReference type="Pfam" id="PF00400">
    <property type="entry name" value="WD40"/>
    <property type="match status" value="4"/>
</dbReference>
<dbReference type="PANTHER" id="PTHR19854:SF1">
    <property type="entry name" value="GUANINE NUCLEOTIDE-BINDING PROTEIN SUBUNIT BETA-LIKE PROTEIN 1"/>
    <property type="match status" value="1"/>
</dbReference>
<gene>
    <name evidence="8" type="ORF">NKR19_g5704</name>
</gene>
<evidence type="ECO:0000313" key="9">
    <source>
        <dbReference type="Proteomes" id="UP001174691"/>
    </source>
</evidence>
<name>A0AA38S551_9PEZI</name>
<evidence type="ECO:0000256" key="6">
    <source>
        <dbReference type="ARBA" id="ARBA00040563"/>
    </source>
</evidence>
<evidence type="ECO:0000256" key="3">
    <source>
        <dbReference type="ARBA" id="ARBA00037338"/>
    </source>
</evidence>
<dbReference type="PROSITE" id="PS00678">
    <property type="entry name" value="WD_REPEATS_1"/>
    <property type="match status" value="2"/>
</dbReference>
<dbReference type="InterPro" id="IPR015943">
    <property type="entry name" value="WD40/YVTN_repeat-like_dom_sf"/>
</dbReference>
<dbReference type="SMART" id="SM00320">
    <property type="entry name" value="WD40"/>
    <property type="match status" value="5"/>
</dbReference>
<comment type="similarity">
    <text evidence="4">Belongs to the WD repeat ASA1 family.</text>
</comment>
<evidence type="ECO:0000256" key="7">
    <source>
        <dbReference type="PROSITE-ProRule" id="PRU00221"/>
    </source>
</evidence>
<sequence length="429" mass="47129">MAENAPLQPKSVLRGHKAQVHAAAFIRRNERLVTGDADGFVVVWDLTIMRPRAVWRAHTNAILGISGWGDDSIITHGRDNRLVVWKLGAQDEQAMSTRLPLDPSPETRPQPWLLHLLEVNTMNFCAFSSCPPVTSGEQGPELLIAVPNTLASEAIDIFHLPSQRRLQTVKLGDKNGMVMALSLFYRSSNLVLVAAYENGLVTVGQLDSADTWEVTYRAETHSQPILSLDVSRDKDYFFTSSADAIIVKHPIPLASEQQHQRRAPEKPTQGASLLSEALASQPNPEQPTNAHSTGMTMQTEPLKAVNTKHSGQQSLKIRSDSRIFATAGWDSKIRVYSAKTMKEVAVLQWHQVGCYTVAFSSLDDETGDQSTAGSEPSRTQADIPTSTAVTAVPKLVELSVRDKRIKQAKTAHWLAAGSKDGKVSLWDVF</sequence>
<protein>
    <recommendedName>
        <fullName evidence="6">ASTRA-associated protein 1</fullName>
    </recommendedName>
</protein>
<dbReference type="PROSITE" id="PS50082">
    <property type="entry name" value="WD_REPEATS_2"/>
    <property type="match status" value="2"/>
</dbReference>
<keyword evidence="9" id="KW-1185">Reference proteome</keyword>
<keyword evidence="1 7" id="KW-0853">WD repeat</keyword>
<reference evidence="8" key="1">
    <citation type="submission" date="2022-07" db="EMBL/GenBank/DDBJ databases">
        <title>Fungi with potential for degradation of polypropylene.</title>
        <authorList>
            <person name="Gostincar C."/>
        </authorList>
    </citation>
    <scope>NUCLEOTIDE SEQUENCE</scope>
    <source>
        <strain evidence="8">EXF-13287</strain>
    </source>
</reference>
<evidence type="ECO:0000256" key="4">
    <source>
        <dbReference type="ARBA" id="ARBA00037931"/>
    </source>
</evidence>